<dbReference type="EMBL" id="JAWHTF010000001">
    <property type="protein sequence ID" value="MDU8884898.1"/>
    <property type="molecule type" value="Genomic_DNA"/>
</dbReference>
<evidence type="ECO:0000313" key="4">
    <source>
        <dbReference type="Proteomes" id="UP001268651"/>
    </source>
</evidence>
<dbReference type="PANTHER" id="PTHR47505:SF1">
    <property type="entry name" value="DNA UTILIZATION PROTEIN YHGH"/>
    <property type="match status" value="1"/>
</dbReference>
<name>A0ABU3U3C5_9FLAO</name>
<dbReference type="SUPFAM" id="SSF53271">
    <property type="entry name" value="PRTase-like"/>
    <property type="match status" value="1"/>
</dbReference>
<dbReference type="Proteomes" id="UP001268651">
    <property type="component" value="Unassembled WGS sequence"/>
</dbReference>
<keyword evidence="4" id="KW-1185">Reference proteome</keyword>
<evidence type="ECO:0000259" key="2">
    <source>
        <dbReference type="Pfam" id="PF00156"/>
    </source>
</evidence>
<sequence length="266" mass="30393">MLQKYKTTSNKWSGLINIIHFSDVAKLPIFRTLLLINMLQTAKNLIDLFFPKVCYSCNTLLTDNEKYVCTDCRHDLPVTNFHHSGDDFVLKIFYGRVKIEQATALLRFRKKDIVQQLLHNLKYRGYEDIGIFLGDWLGEELKTIENYNFIEAVIPVPLHKKKLKKRGYNQVAKFGKHIADALNCEYLDNVLIKISDTESQVFKGRFARWSNSNEVFSIQNKHLIGGKHILLVDDIITTGATIESCVNVLNQANGLKISVASMAIAN</sequence>
<accession>A0ABU3U3C5</accession>
<dbReference type="PANTHER" id="PTHR47505">
    <property type="entry name" value="DNA UTILIZATION PROTEIN YHGH"/>
    <property type="match status" value="1"/>
</dbReference>
<evidence type="ECO:0000256" key="1">
    <source>
        <dbReference type="ARBA" id="ARBA00008007"/>
    </source>
</evidence>
<reference evidence="3 4" key="1">
    <citation type="submission" date="2023-10" db="EMBL/GenBank/DDBJ databases">
        <title>Marimonas sp. nov. isolated from tidal mud flat.</title>
        <authorList>
            <person name="Jaincy N.J."/>
            <person name="Srinivasan S."/>
            <person name="Lee S.-S."/>
        </authorList>
    </citation>
    <scope>NUCLEOTIDE SEQUENCE [LARGE SCALE GENOMIC DNA]</scope>
    <source>
        <strain evidence="3 4">MJ-SS3</strain>
    </source>
</reference>
<organism evidence="3 4">
    <name type="scientific">Gilvirhabdus luticola</name>
    <dbReference type="NCBI Taxonomy" id="3079858"/>
    <lineage>
        <taxon>Bacteria</taxon>
        <taxon>Pseudomonadati</taxon>
        <taxon>Bacteroidota</taxon>
        <taxon>Flavobacteriia</taxon>
        <taxon>Flavobacteriales</taxon>
        <taxon>Flavobacteriaceae</taxon>
        <taxon>Gilvirhabdus</taxon>
    </lineage>
</organism>
<proteinExistence type="inferred from homology"/>
<dbReference type="CDD" id="cd06223">
    <property type="entry name" value="PRTases_typeI"/>
    <property type="match status" value="1"/>
</dbReference>
<keyword evidence="3" id="KW-0328">Glycosyltransferase</keyword>
<keyword evidence="3" id="KW-0808">Transferase</keyword>
<dbReference type="Gene3D" id="3.40.50.2020">
    <property type="match status" value="1"/>
</dbReference>
<dbReference type="InterPro" id="IPR029057">
    <property type="entry name" value="PRTase-like"/>
</dbReference>
<protein>
    <submittedName>
        <fullName evidence="3">Phosphoribosyltransferase family protein</fullName>
    </submittedName>
</protein>
<evidence type="ECO:0000313" key="3">
    <source>
        <dbReference type="EMBL" id="MDU8884898.1"/>
    </source>
</evidence>
<dbReference type="RefSeq" id="WP_316660687.1">
    <property type="nucleotide sequence ID" value="NZ_JAWHTF010000001.1"/>
</dbReference>
<dbReference type="InterPro" id="IPR051910">
    <property type="entry name" value="ComF/GntX_DNA_util-trans"/>
</dbReference>
<gene>
    <name evidence="3" type="ORF">RXV94_01915</name>
</gene>
<dbReference type="Pfam" id="PF00156">
    <property type="entry name" value="Pribosyltran"/>
    <property type="match status" value="1"/>
</dbReference>
<comment type="similarity">
    <text evidence="1">Belongs to the ComF/GntX family.</text>
</comment>
<comment type="caution">
    <text evidence="3">The sequence shown here is derived from an EMBL/GenBank/DDBJ whole genome shotgun (WGS) entry which is preliminary data.</text>
</comment>
<feature type="domain" description="Phosphoribosyltransferase" evidence="2">
    <location>
        <begin position="174"/>
        <end position="260"/>
    </location>
</feature>
<dbReference type="InterPro" id="IPR000836">
    <property type="entry name" value="PRTase_dom"/>
</dbReference>
<dbReference type="GO" id="GO:0016757">
    <property type="term" value="F:glycosyltransferase activity"/>
    <property type="evidence" value="ECO:0007669"/>
    <property type="project" value="UniProtKB-KW"/>
</dbReference>